<comment type="caution">
    <text evidence="3">The sequence shown here is derived from an EMBL/GenBank/DDBJ whole genome shotgun (WGS) entry which is preliminary data.</text>
</comment>
<dbReference type="Pfam" id="PF02992">
    <property type="entry name" value="Transposase_21"/>
    <property type="match status" value="1"/>
</dbReference>
<dbReference type="Proteomes" id="UP001151760">
    <property type="component" value="Unassembled WGS sequence"/>
</dbReference>
<evidence type="ECO:0000256" key="1">
    <source>
        <dbReference type="SAM" id="MobiDB-lite"/>
    </source>
</evidence>
<feature type="domain" description="DUF4218" evidence="2">
    <location>
        <begin position="175"/>
        <end position="287"/>
    </location>
</feature>
<keyword evidence="4" id="KW-1185">Reference proteome</keyword>
<evidence type="ECO:0000313" key="3">
    <source>
        <dbReference type="EMBL" id="GJT30221.1"/>
    </source>
</evidence>
<proteinExistence type="predicted"/>
<dbReference type="Pfam" id="PF13960">
    <property type="entry name" value="DUF4218"/>
    <property type="match status" value="1"/>
</dbReference>
<dbReference type="PANTHER" id="PTHR48258">
    <property type="entry name" value="DUF4218 DOMAIN-CONTAINING PROTEIN-RELATED"/>
    <property type="match status" value="1"/>
</dbReference>
<reference evidence="3" key="1">
    <citation type="journal article" date="2022" name="Int. J. Mol. Sci.">
        <title>Draft Genome of Tanacetum Coccineum: Genomic Comparison of Closely Related Tanacetum-Family Plants.</title>
        <authorList>
            <person name="Yamashiro T."/>
            <person name="Shiraishi A."/>
            <person name="Nakayama K."/>
            <person name="Satake H."/>
        </authorList>
    </citation>
    <scope>NUCLEOTIDE SEQUENCE</scope>
</reference>
<gene>
    <name evidence="3" type="ORF">Tco_0910496</name>
</gene>
<sequence>MKESSFMMMLLIPGPKSPGKDIDVYLMPLIDDLKFLWALKGVETINVATGQKFNMRAMVLWTINDFPARSSLSGWSGQGYKACPTCNKDTPSVRRTEKSFVSSSKELNYQMGLDQSKDIANFKHKVTDNDTNIMGLKSHDCHIMMQRLLPYGLQQYLPDEAAKPIIELCSFFKQICSITLMEDDMLKAQSKVVDILCNLELIYPPSFFDIMIHLVIHLPLEALEGGPIRPRWMFPFKRYMKKLKGYVRNKAKPEGSIAEGYVAEEALTFSSHYFWDVTTKFNRPDRNLDPPPPTCLFQVFRSLCKSIGLRSVIRFDAQELKKVIWYVLHNSPEIDTYRSRFKSKFPNKDMKEEFPDWFGSQIRQRHVDNDLGVSATSELFALACGPTPTLISVNSCIVNDDGIIDDDDALPHDLADSDDEYLVNVDDDDGVEVCLFNEEEEWILIMSADVAQGHGGDGSGDDHPHTHHIPIGCGGCFINRGKGTRKPNLGGRKTGRLHTRQETQNLGLKKITDDKGLVPIRFEWDDKKIPMPLGEHASYWSNYLGKLIREMPLYYPSWQKVPAERNATIVTKIGIRMHRLPFRMNPGTKPEALKIAKTNKEHESYCRQGIPGHLPCLRDQMMESSATREYPSLIHTFFVTHTVNGVFTRDEDRAIYGKQWGHLPGVGRVLPGRATDGCPPPPQSTIDPADVEKLKKSNKSLTKQVKMMMRLFRSDDKFSQMLDQFESSPEFGGASGSGGCGDDEPGGDEDGDEDEEDGDS</sequence>
<name>A0ABQ5CT16_9ASTR</name>
<dbReference type="EMBL" id="BQNB010014607">
    <property type="protein sequence ID" value="GJT30221.1"/>
    <property type="molecule type" value="Genomic_DNA"/>
</dbReference>
<accession>A0ABQ5CT16</accession>
<protein>
    <submittedName>
        <fullName evidence="3">DIE2/ALG10 family protein</fullName>
    </submittedName>
</protein>
<reference evidence="3" key="2">
    <citation type="submission" date="2022-01" db="EMBL/GenBank/DDBJ databases">
        <authorList>
            <person name="Yamashiro T."/>
            <person name="Shiraishi A."/>
            <person name="Satake H."/>
            <person name="Nakayama K."/>
        </authorList>
    </citation>
    <scope>NUCLEOTIDE SEQUENCE</scope>
</reference>
<organism evidence="3 4">
    <name type="scientific">Tanacetum coccineum</name>
    <dbReference type="NCBI Taxonomy" id="301880"/>
    <lineage>
        <taxon>Eukaryota</taxon>
        <taxon>Viridiplantae</taxon>
        <taxon>Streptophyta</taxon>
        <taxon>Embryophyta</taxon>
        <taxon>Tracheophyta</taxon>
        <taxon>Spermatophyta</taxon>
        <taxon>Magnoliopsida</taxon>
        <taxon>eudicotyledons</taxon>
        <taxon>Gunneridae</taxon>
        <taxon>Pentapetalae</taxon>
        <taxon>asterids</taxon>
        <taxon>campanulids</taxon>
        <taxon>Asterales</taxon>
        <taxon>Asteraceae</taxon>
        <taxon>Asteroideae</taxon>
        <taxon>Anthemideae</taxon>
        <taxon>Anthemidinae</taxon>
        <taxon>Tanacetum</taxon>
    </lineage>
</organism>
<evidence type="ECO:0000313" key="4">
    <source>
        <dbReference type="Proteomes" id="UP001151760"/>
    </source>
</evidence>
<dbReference type="InterPro" id="IPR025452">
    <property type="entry name" value="DUF4218"/>
</dbReference>
<dbReference type="PANTHER" id="PTHR48258:SF14">
    <property type="entry name" value="OS02G0583300 PROTEIN"/>
    <property type="match status" value="1"/>
</dbReference>
<dbReference type="InterPro" id="IPR004242">
    <property type="entry name" value="Transposase_21"/>
</dbReference>
<evidence type="ECO:0000259" key="2">
    <source>
        <dbReference type="Pfam" id="PF13960"/>
    </source>
</evidence>
<feature type="compositionally biased region" description="Acidic residues" evidence="1">
    <location>
        <begin position="741"/>
        <end position="760"/>
    </location>
</feature>
<feature type="region of interest" description="Disordered" evidence="1">
    <location>
        <begin position="722"/>
        <end position="760"/>
    </location>
</feature>